<dbReference type="OrthoDB" id="2753849at2759"/>
<protein>
    <submittedName>
        <fullName evidence="2">Uncharacterized protein</fullName>
    </submittedName>
</protein>
<evidence type="ECO:0000313" key="2">
    <source>
        <dbReference type="EMBL" id="TCD64441.1"/>
    </source>
</evidence>
<evidence type="ECO:0000313" key="3">
    <source>
        <dbReference type="Proteomes" id="UP000292702"/>
    </source>
</evidence>
<name>A0A4R0R9F8_9APHY</name>
<dbReference type="AlphaFoldDB" id="A0A4R0R9F8"/>
<organism evidence="2 3">
    <name type="scientific">Steccherinum ochraceum</name>
    <dbReference type="NCBI Taxonomy" id="92696"/>
    <lineage>
        <taxon>Eukaryota</taxon>
        <taxon>Fungi</taxon>
        <taxon>Dikarya</taxon>
        <taxon>Basidiomycota</taxon>
        <taxon>Agaricomycotina</taxon>
        <taxon>Agaricomycetes</taxon>
        <taxon>Polyporales</taxon>
        <taxon>Steccherinaceae</taxon>
        <taxon>Steccherinum</taxon>
    </lineage>
</organism>
<keyword evidence="3" id="KW-1185">Reference proteome</keyword>
<sequence>MSSILASGWTLILTLVKTYRLRKEARELHVSVPLTSLLLRDGSIQFCGLTTLYILATISMYIEGGPPIGATVNTVSSILMSRFILGLREVYLHTNLRGQSSVSIRFPTSTRSHALQSIVFASPRGSSLASNLVGNLGAPLRIGEEDAGSPNEQSVISGDPLAVGVSEMITASTGARNSEQKSHTKEEGIYHERKPLVLESTLAEEPLAMDEVFEDPTYGRSLLDLIRRRGTGDSTQTKSSLHLPIDQENQHLTLSLEAGDSDDDSGSVEDAGRTRLGSF</sequence>
<reference evidence="2 3" key="1">
    <citation type="submission" date="2018-11" db="EMBL/GenBank/DDBJ databases">
        <title>Genome assembly of Steccherinum ochraceum LE-BIN_3174, the white-rot fungus of the Steccherinaceae family (The Residual Polyporoid clade, Polyporales, Basidiomycota).</title>
        <authorList>
            <person name="Fedorova T.V."/>
            <person name="Glazunova O.A."/>
            <person name="Landesman E.O."/>
            <person name="Moiseenko K.V."/>
            <person name="Psurtseva N.V."/>
            <person name="Savinova O.S."/>
            <person name="Shakhova N.V."/>
            <person name="Tyazhelova T.V."/>
            <person name="Vasina D.V."/>
        </authorList>
    </citation>
    <scope>NUCLEOTIDE SEQUENCE [LARGE SCALE GENOMIC DNA]</scope>
    <source>
        <strain evidence="2 3">LE-BIN_3174</strain>
    </source>
</reference>
<evidence type="ECO:0000256" key="1">
    <source>
        <dbReference type="SAM" id="MobiDB-lite"/>
    </source>
</evidence>
<gene>
    <name evidence="2" type="ORF">EIP91_004086</name>
</gene>
<accession>A0A4R0R9F8</accession>
<proteinExistence type="predicted"/>
<feature type="region of interest" description="Disordered" evidence="1">
    <location>
        <begin position="256"/>
        <end position="279"/>
    </location>
</feature>
<comment type="caution">
    <text evidence="2">The sequence shown here is derived from an EMBL/GenBank/DDBJ whole genome shotgun (WGS) entry which is preliminary data.</text>
</comment>
<dbReference type="Proteomes" id="UP000292702">
    <property type="component" value="Unassembled WGS sequence"/>
</dbReference>
<dbReference type="EMBL" id="RWJN01000236">
    <property type="protein sequence ID" value="TCD64441.1"/>
    <property type="molecule type" value="Genomic_DNA"/>
</dbReference>